<dbReference type="EMBL" id="VXIV02000212">
    <property type="protein sequence ID" value="KAF6039781.1"/>
    <property type="molecule type" value="Genomic_DNA"/>
</dbReference>
<sequence>MLGVQYYFLEVNPSAIVLSCSSLIHYNESKAFITQTFSPVNEKIITVDYPQVEDMTTHGLRSMRNAVIEKVRNIRKLFSLFQARKTWKIFQLRTDSH</sequence>
<organism evidence="1 2">
    <name type="scientific">Bugula neritina</name>
    <name type="common">Brown bryozoan</name>
    <name type="synonym">Sertularia neritina</name>
    <dbReference type="NCBI Taxonomy" id="10212"/>
    <lineage>
        <taxon>Eukaryota</taxon>
        <taxon>Metazoa</taxon>
        <taxon>Spiralia</taxon>
        <taxon>Lophotrochozoa</taxon>
        <taxon>Bryozoa</taxon>
        <taxon>Gymnolaemata</taxon>
        <taxon>Cheilostomatida</taxon>
        <taxon>Flustrina</taxon>
        <taxon>Buguloidea</taxon>
        <taxon>Bugulidae</taxon>
        <taxon>Bugula</taxon>
    </lineage>
</organism>
<comment type="caution">
    <text evidence="1">The sequence shown here is derived from an EMBL/GenBank/DDBJ whole genome shotgun (WGS) entry which is preliminary data.</text>
</comment>
<evidence type="ECO:0000313" key="2">
    <source>
        <dbReference type="Proteomes" id="UP000593567"/>
    </source>
</evidence>
<name>A0A7J7KNN3_BUGNE</name>
<dbReference type="Proteomes" id="UP000593567">
    <property type="component" value="Unassembled WGS sequence"/>
</dbReference>
<dbReference type="AlphaFoldDB" id="A0A7J7KNN3"/>
<gene>
    <name evidence="1" type="ORF">EB796_001933</name>
</gene>
<proteinExistence type="predicted"/>
<protein>
    <submittedName>
        <fullName evidence="1">Uncharacterized protein</fullName>
    </submittedName>
</protein>
<evidence type="ECO:0000313" key="1">
    <source>
        <dbReference type="EMBL" id="KAF6039781.1"/>
    </source>
</evidence>
<reference evidence="1" key="1">
    <citation type="submission" date="2020-06" db="EMBL/GenBank/DDBJ databases">
        <title>Draft genome of Bugula neritina, a colonial animal packing powerful symbionts and potential medicines.</title>
        <authorList>
            <person name="Rayko M."/>
        </authorList>
    </citation>
    <scope>NUCLEOTIDE SEQUENCE [LARGE SCALE GENOMIC DNA]</scope>
    <source>
        <strain evidence="1">Kwan_BN1</strain>
    </source>
</reference>
<keyword evidence="2" id="KW-1185">Reference proteome</keyword>
<accession>A0A7J7KNN3</accession>